<protein>
    <submittedName>
        <fullName evidence="1">Uncharacterized protein</fullName>
    </submittedName>
</protein>
<reference evidence="1" key="1">
    <citation type="submission" date="2021-02" db="EMBL/GenBank/DDBJ databases">
        <authorList>
            <consortium name="DOE Joint Genome Institute"/>
            <person name="Ahrendt S."/>
            <person name="Looney B.P."/>
            <person name="Miyauchi S."/>
            <person name="Morin E."/>
            <person name="Drula E."/>
            <person name="Courty P.E."/>
            <person name="Chicoki N."/>
            <person name="Fauchery L."/>
            <person name="Kohler A."/>
            <person name="Kuo A."/>
            <person name="Labutti K."/>
            <person name="Pangilinan J."/>
            <person name="Lipzen A."/>
            <person name="Riley R."/>
            <person name="Andreopoulos W."/>
            <person name="He G."/>
            <person name="Johnson J."/>
            <person name="Barry K.W."/>
            <person name="Grigoriev I.V."/>
            <person name="Nagy L."/>
            <person name="Hibbett D."/>
            <person name="Henrissat B."/>
            <person name="Matheny P.B."/>
            <person name="Labbe J."/>
            <person name="Martin F."/>
        </authorList>
    </citation>
    <scope>NUCLEOTIDE SEQUENCE</scope>
    <source>
        <strain evidence="1">EC-137</strain>
    </source>
</reference>
<dbReference type="Proteomes" id="UP000814128">
    <property type="component" value="Unassembled WGS sequence"/>
</dbReference>
<dbReference type="EMBL" id="MU273781">
    <property type="protein sequence ID" value="KAI0028195.1"/>
    <property type="molecule type" value="Genomic_DNA"/>
</dbReference>
<organism evidence="1 2">
    <name type="scientific">Vararia minispora EC-137</name>
    <dbReference type="NCBI Taxonomy" id="1314806"/>
    <lineage>
        <taxon>Eukaryota</taxon>
        <taxon>Fungi</taxon>
        <taxon>Dikarya</taxon>
        <taxon>Basidiomycota</taxon>
        <taxon>Agaricomycotina</taxon>
        <taxon>Agaricomycetes</taxon>
        <taxon>Russulales</taxon>
        <taxon>Lachnocladiaceae</taxon>
        <taxon>Vararia</taxon>
    </lineage>
</organism>
<evidence type="ECO:0000313" key="2">
    <source>
        <dbReference type="Proteomes" id="UP000814128"/>
    </source>
</evidence>
<name>A0ACB8Q9H8_9AGAM</name>
<sequence>MKDPRPSHLFLPPELWFAIFNLATFVPHSLDPDVVDPFVTPRTFGFDTITFALDLREEICSVRSSLHTKSVISRVCWTWHNLAVPLLYEVISIKRDSDVIRLNQLLKQSQIPVSDGSFSHNFSWYTRRFDLALPREHFLADPTVVASLVELIRQFSQLEISYIYLSPKHTGDNRCYTPCDIVDAFRITCSGTLRKLVWQSALEKVQHSLRHGHVAPPSDAAAESFLSLVKSAPNLCTLVYTPFHYKGHYAFINTSASSHKFVFACPTCSKASRNPIESHELFVHPPDDHWDIVAQQDGATQTTYVTAPFHHPITWQLTRGPSEQSGDTARQIILFWHSTLHFAGTRSFVILIQQSPIVRLGLHFGFMQARNAFYRTLREWLAGLALRLPALRVVRIMNGHLVQDLTQKHRTELARIVRGAEGWPFVLEDHLGRRLQVYTRRPW</sequence>
<evidence type="ECO:0000313" key="1">
    <source>
        <dbReference type="EMBL" id="KAI0028195.1"/>
    </source>
</evidence>
<comment type="caution">
    <text evidence="1">The sequence shown here is derived from an EMBL/GenBank/DDBJ whole genome shotgun (WGS) entry which is preliminary data.</text>
</comment>
<accession>A0ACB8Q9H8</accession>
<gene>
    <name evidence="1" type="ORF">K488DRAFT_90004</name>
</gene>
<keyword evidence="2" id="KW-1185">Reference proteome</keyword>
<reference evidence="1" key="2">
    <citation type="journal article" date="2022" name="New Phytol.">
        <title>Evolutionary transition to the ectomycorrhizal habit in the genomes of a hyperdiverse lineage of mushroom-forming fungi.</title>
        <authorList>
            <person name="Looney B."/>
            <person name="Miyauchi S."/>
            <person name="Morin E."/>
            <person name="Drula E."/>
            <person name="Courty P.E."/>
            <person name="Kohler A."/>
            <person name="Kuo A."/>
            <person name="LaButti K."/>
            <person name="Pangilinan J."/>
            <person name="Lipzen A."/>
            <person name="Riley R."/>
            <person name="Andreopoulos W."/>
            <person name="He G."/>
            <person name="Johnson J."/>
            <person name="Nolan M."/>
            <person name="Tritt A."/>
            <person name="Barry K.W."/>
            <person name="Grigoriev I.V."/>
            <person name="Nagy L.G."/>
            <person name="Hibbett D."/>
            <person name="Henrissat B."/>
            <person name="Matheny P.B."/>
            <person name="Labbe J."/>
            <person name="Martin F.M."/>
        </authorList>
    </citation>
    <scope>NUCLEOTIDE SEQUENCE</scope>
    <source>
        <strain evidence="1">EC-137</strain>
    </source>
</reference>
<proteinExistence type="predicted"/>